<comment type="caution">
    <text evidence="1">The sequence shown here is derived from an EMBL/GenBank/DDBJ whole genome shotgun (WGS) entry which is preliminary data.</text>
</comment>
<protein>
    <submittedName>
        <fullName evidence="1">Unnamed protein product</fullName>
    </submittedName>
</protein>
<evidence type="ECO:0000313" key="2">
    <source>
        <dbReference type="Proteomes" id="UP001165101"/>
    </source>
</evidence>
<dbReference type="Proteomes" id="UP001165101">
    <property type="component" value="Unassembled WGS sequence"/>
</dbReference>
<reference evidence="1" key="1">
    <citation type="submission" date="2023-04" db="EMBL/GenBank/DDBJ databases">
        <title>Candida boidinii NBRC 1967.</title>
        <authorList>
            <person name="Ichikawa N."/>
            <person name="Sato H."/>
            <person name="Tonouchi N."/>
        </authorList>
    </citation>
    <scope>NUCLEOTIDE SEQUENCE</scope>
    <source>
        <strain evidence="1">NBRC 1967</strain>
    </source>
</reference>
<name>A0ACB5UDT7_CANBO</name>
<dbReference type="EMBL" id="BSXV01011555">
    <property type="protein sequence ID" value="GMF09000.1"/>
    <property type="molecule type" value="Genomic_DNA"/>
</dbReference>
<organism evidence="1 2">
    <name type="scientific">Candida boidinii</name>
    <name type="common">Yeast</name>
    <dbReference type="NCBI Taxonomy" id="5477"/>
    <lineage>
        <taxon>Eukaryota</taxon>
        <taxon>Fungi</taxon>
        <taxon>Dikarya</taxon>
        <taxon>Ascomycota</taxon>
        <taxon>Saccharomycotina</taxon>
        <taxon>Pichiomycetes</taxon>
        <taxon>Pichiales</taxon>
        <taxon>Pichiaceae</taxon>
        <taxon>Ogataea</taxon>
        <taxon>Ogataea/Candida clade</taxon>
    </lineage>
</organism>
<sequence length="243" mass="26760">MFVAFYFIEQKVQNPLIPSGLSKDTWITLVIIAAGWSSFGIWLFYGFRYGFEILGLNMIVSAVQFIPALFSGLIAGMTTGAIIHKVPVKAILLVSMIAFLVGSILNGLRPKHSVYWAMKFPSMCITAFGMDTSFPAGLVMLSDMLPKRSQGLAASLMSTVVNYSISIGLGIAGTVEYYIIRRTNHPDKDWMGIRSAQYTGIGLAGLGLFTILIYIIHDVVYRKKNIPNDLNELNKSGEDESEV</sequence>
<accession>A0ACB5UDT7</accession>
<gene>
    <name evidence="1" type="ORF">Cboi01_000679200</name>
</gene>
<keyword evidence="2" id="KW-1185">Reference proteome</keyword>
<evidence type="ECO:0000313" key="1">
    <source>
        <dbReference type="EMBL" id="GMF09000.1"/>
    </source>
</evidence>
<proteinExistence type="predicted"/>